<dbReference type="RefSeq" id="WP_023496625.1">
    <property type="nucleotide sequence ID" value="NZ_AYLO01000178.1"/>
</dbReference>
<organism evidence="1 2">
    <name type="scientific">Methyloglobulus morosus KoM1</name>
    <dbReference type="NCBI Taxonomy" id="1116472"/>
    <lineage>
        <taxon>Bacteria</taxon>
        <taxon>Pseudomonadati</taxon>
        <taxon>Pseudomonadota</taxon>
        <taxon>Gammaproteobacteria</taxon>
        <taxon>Methylococcales</taxon>
        <taxon>Methylococcaceae</taxon>
        <taxon>Methyloglobulus</taxon>
    </lineage>
</organism>
<protein>
    <submittedName>
        <fullName evidence="1">Uncharacterized protein</fullName>
    </submittedName>
</protein>
<reference evidence="1 2" key="1">
    <citation type="journal article" date="2013" name="Genome Announc.">
        <title>Draft Genome Sequence of the Methanotrophic Gammaproteobacterium Methyloglobulus morosus DSM 22980 Strain KoM1.</title>
        <authorList>
            <person name="Poehlein A."/>
            <person name="Deutzmann J.S."/>
            <person name="Daniel R."/>
            <person name="Simeonova D.D."/>
        </authorList>
    </citation>
    <scope>NUCLEOTIDE SEQUENCE [LARGE SCALE GENOMIC DNA]</scope>
    <source>
        <strain evidence="1 2">KoM1</strain>
    </source>
</reference>
<evidence type="ECO:0000313" key="2">
    <source>
        <dbReference type="Proteomes" id="UP000017842"/>
    </source>
</evidence>
<sequence length="103" mass="11672">MEPYSFEGKYAPTGFKQVMDNVNDCQNSMQLSIEKFDGKLICCFYTTTDNGPIGFVEFPSFLHASAWNAFCQNQDDFLAFNIKRLLDGPDLNQVGLMVRIKQG</sequence>
<dbReference type="Proteomes" id="UP000017842">
    <property type="component" value="Unassembled WGS sequence"/>
</dbReference>
<keyword evidence="2" id="KW-1185">Reference proteome</keyword>
<dbReference type="AlphaFoldDB" id="V5BNF8"/>
<gene>
    <name evidence="1" type="ORF">MGMO_211c00050</name>
</gene>
<name>V5BNF8_9GAMM</name>
<comment type="caution">
    <text evidence="1">The sequence shown here is derived from an EMBL/GenBank/DDBJ whole genome shotgun (WGS) entry which is preliminary data.</text>
</comment>
<dbReference type="EMBL" id="AYLO01000178">
    <property type="protein sequence ID" value="ESS66078.1"/>
    <property type="molecule type" value="Genomic_DNA"/>
</dbReference>
<proteinExistence type="predicted"/>
<accession>V5BNF8</accession>
<evidence type="ECO:0000313" key="1">
    <source>
        <dbReference type="EMBL" id="ESS66078.1"/>
    </source>
</evidence>